<reference evidence="2" key="1">
    <citation type="submission" date="2016-10" db="EMBL/GenBank/DDBJ databases">
        <title>Genome sequence of Streptomyces mangrovisoli MUSC 149.</title>
        <authorList>
            <person name="Lee L.-H."/>
            <person name="Ser H.-L."/>
        </authorList>
    </citation>
    <scope>NUCLEOTIDE SEQUENCE [LARGE SCALE GENOMIC DNA]</scope>
    <source>
        <strain evidence="2">MUSC 149</strain>
    </source>
</reference>
<evidence type="ECO:0000313" key="3">
    <source>
        <dbReference type="Proteomes" id="UP000034196"/>
    </source>
</evidence>
<proteinExistence type="predicted"/>
<evidence type="ECO:0000313" key="2">
    <source>
        <dbReference type="EMBL" id="OIJ63717.1"/>
    </source>
</evidence>
<protein>
    <submittedName>
        <fullName evidence="2">Uncharacterized protein</fullName>
    </submittedName>
</protein>
<sequence>MTDRDPGARSSDVRDDALDALLARAHRHLGLATTDRITAQGGPPELRSPDLALDRLLAAAHRSVGSAVRRRRADEAGAAGAEQIAPDEEQRADRGPLSHRPSSVRVKYRQQALHLARRYWPTDLCATMRAAVRIVQGLSDLLQDGTQLLIAADPVLEQLRKHLREMTRLPEPQRRPVTLTGYDYLTAVEFSLAGPAERLLHDLHRIRRQLDEEFAPALATLGGSPYADPSGADAVAQDLADDLAHSCATVDALAKAVAEVERASSDFVGADLRGAKLDGVRLEGILWDSTTVWPDEWAVLIRKASLPAGEEQGVLVVAAEPSGTVIHADA</sequence>
<dbReference type="AlphaFoldDB" id="A0A1J4NR40"/>
<feature type="region of interest" description="Disordered" evidence="1">
    <location>
        <begin position="67"/>
        <end position="103"/>
    </location>
</feature>
<evidence type="ECO:0000256" key="1">
    <source>
        <dbReference type="SAM" id="MobiDB-lite"/>
    </source>
</evidence>
<name>A0A1J4NR40_9ACTN</name>
<dbReference type="Proteomes" id="UP000034196">
    <property type="component" value="Unassembled WGS sequence"/>
</dbReference>
<accession>A0A1J4NR40</accession>
<keyword evidence="3" id="KW-1185">Reference proteome</keyword>
<organism evidence="2 3">
    <name type="scientific">Streptomyces mangrovisoli</name>
    <dbReference type="NCBI Taxonomy" id="1428628"/>
    <lineage>
        <taxon>Bacteria</taxon>
        <taxon>Bacillati</taxon>
        <taxon>Actinomycetota</taxon>
        <taxon>Actinomycetes</taxon>
        <taxon>Kitasatosporales</taxon>
        <taxon>Streptomycetaceae</taxon>
        <taxon>Streptomyces</taxon>
    </lineage>
</organism>
<comment type="caution">
    <text evidence="2">The sequence shown here is derived from an EMBL/GenBank/DDBJ whole genome shotgun (WGS) entry which is preliminary data.</text>
</comment>
<dbReference type="RefSeq" id="WP_046592908.1">
    <property type="nucleotide sequence ID" value="NZ_LAVA02000097.1"/>
</dbReference>
<gene>
    <name evidence="2" type="ORF">WN71_033485</name>
</gene>
<dbReference type="EMBL" id="LAVA02000097">
    <property type="protein sequence ID" value="OIJ63717.1"/>
    <property type="molecule type" value="Genomic_DNA"/>
</dbReference>
<dbReference type="OrthoDB" id="4564612at2"/>